<comment type="caution">
    <text evidence="3">The sequence shown here is derived from an EMBL/GenBank/DDBJ whole genome shotgun (WGS) entry which is preliminary data.</text>
</comment>
<name>A0AAW3P937_9BURK</name>
<feature type="domain" description="MobA-like NTP transferase" evidence="2">
    <location>
        <begin position="2"/>
        <end position="102"/>
    </location>
</feature>
<evidence type="ECO:0000313" key="3">
    <source>
        <dbReference type="EMBL" id="KWF45192.1"/>
    </source>
</evidence>
<evidence type="ECO:0000313" key="4">
    <source>
        <dbReference type="Proteomes" id="UP000063236"/>
    </source>
</evidence>
<gene>
    <name evidence="3" type="ORF">WL88_28840</name>
</gene>
<keyword evidence="1" id="KW-0460">Magnesium</keyword>
<organism evidence="3 4">
    <name type="scientific">Burkholderia diffusa</name>
    <dbReference type="NCBI Taxonomy" id="488732"/>
    <lineage>
        <taxon>Bacteria</taxon>
        <taxon>Pseudomonadati</taxon>
        <taxon>Pseudomonadota</taxon>
        <taxon>Betaproteobacteria</taxon>
        <taxon>Burkholderiales</taxon>
        <taxon>Burkholderiaceae</taxon>
        <taxon>Burkholderia</taxon>
        <taxon>Burkholderia cepacia complex</taxon>
    </lineage>
</organism>
<dbReference type="Proteomes" id="UP000063236">
    <property type="component" value="Unassembled WGS sequence"/>
</dbReference>
<evidence type="ECO:0000256" key="1">
    <source>
        <dbReference type="ARBA" id="ARBA00022842"/>
    </source>
</evidence>
<dbReference type="AlphaFoldDB" id="A0AAW3P937"/>
<proteinExistence type="predicted"/>
<protein>
    <recommendedName>
        <fullName evidence="2">MobA-like NTP transferase domain-containing protein</fullName>
    </recommendedName>
</protein>
<dbReference type="SUPFAM" id="SSF53448">
    <property type="entry name" value="Nucleotide-diphospho-sugar transferases"/>
    <property type="match status" value="1"/>
</dbReference>
<dbReference type="GO" id="GO:0016779">
    <property type="term" value="F:nucleotidyltransferase activity"/>
    <property type="evidence" value="ECO:0007669"/>
    <property type="project" value="UniProtKB-ARBA"/>
</dbReference>
<accession>A0AAW3P937</accession>
<dbReference type="Pfam" id="PF12804">
    <property type="entry name" value="NTP_transf_3"/>
    <property type="match status" value="1"/>
</dbReference>
<dbReference type="EMBL" id="LPJV01000062">
    <property type="protein sequence ID" value="KWF45192.1"/>
    <property type="molecule type" value="Genomic_DNA"/>
</dbReference>
<dbReference type="Gene3D" id="3.90.550.10">
    <property type="entry name" value="Spore Coat Polysaccharide Biosynthesis Protein SpsA, Chain A"/>
    <property type="match status" value="1"/>
</dbReference>
<evidence type="ECO:0000259" key="2">
    <source>
        <dbReference type="Pfam" id="PF12804"/>
    </source>
</evidence>
<reference evidence="3 4" key="1">
    <citation type="submission" date="2015-11" db="EMBL/GenBank/DDBJ databases">
        <title>Expanding the genomic diversity of Burkholderia species for the development of highly accurate diagnostics.</title>
        <authorList>
            <person name="Sahl J."/>
            <person name="Keim P."/>
            <person name="Wagner D."/>
        </authorList>
    </citation>
    <scope>NUCLEOTIDE SEQUENCE [LARGE SCALE GENOMIC DNA]</scope>
    <source>
        <strain evidence="3 4">MSMB378WGS</strain>
    </source>
</reference>
<sequence length="190" mass="21492">MMEISGQTLLARTLRALEDVPRVFLIVGFQKEKVIQEALRHRGDLTFVSNEYFDRTNTLYSVKLASQLIRDDFLLVDGDVVFDPDAFKLLLGNFELCGGPAMSYSRRTTEDGVKISLATDQENGVCTRFHRGAGEFEWTGIARLNNRMLDGESLFVYETMERHLPMPAYPIDSMDIDTPADLKVARAIYG</sequence>
<dbReference type="InterPro" id="IPR025877">
    <property type="entry name" value="MobA-like_NTP_Trfase"/>
</dbReference>
<dbReference type="InterPro" id="IPR029044">
    <property type="entry name" value="Nucleotide-diphossugar_trans"/>
</dbReference>